<dbReference type="EMBL" id="JAUSTZ010000016">
    <property type="protein sequence ID" value="MDQ0228185.1"/>
    <property type="molecule type" value="Genomic_DNA"/>
</dbReference>
<organism evidence="2 3">
    <name type="scientific">Metabacillus niabensis</name>
    <dbReference type="NCBI Taxonomy" id="324854"/>
    <lineage>
        <taxon>Bacteria</taxon>
        <taxon>Bacillati</taxon>
        <taxon>Bacillota</taxon>
        <taxon>Bacilli</taxon>
        <taxon>Bacillales</taxon>
        <taxon>Bacillaceae</taxon>
        <taxon>Metabacillus</taxon>
    </lineage>
</organism>
<name>A0ABT9ZA86_9BACI</name>
<evidence type="ECO:0000313" key="3">
    <source>
        <dbReference type="Proteomes" id="UP001232245"/>
    </source>
</evidence>
<feature type="compositionally biased region" description="Polar residues" evidence="1">
    <location>
        <begin position="42"/>
        <end position="51"/>
    </location>
</feature>
<accession>A0ABT9ZA86</accession>
<dbReference type="Proteomes" id="UP001232245">
    <property type="component" value="Unassembled WGS sequence"/>
</dbReference>
<feature type="region of interest" description="Disordered" evidence="1">
    <location>
        <begin position="37"/>
        <end position="62"/>
    </location>
</feature>
<protein>
    <submittedName>
        <fullName evidence="2">Uncharacterized protein YxeA</fullName>
    </submittedName>
</protein>
<keyword evidence="3" id="KW-1185">Reference proteome</keyword>
<feature type="compositionally biased region" description="Basic and acidic residues" evidence="1">
    <location>
        <begin position="52"/>
        <end position="62"/>
    </location>
</feature>
<dbReference type="RefSeq" id="WP_095300408.1">
    <property type="nucleotide sequence ID" value="NZ_CADEPK010000079.1"/>
</dbReference>
<comment type="caution">
    <text evidence="2">The sequence shown here is derived from an EMBL/GenBank/DDBJ whole genome shotgun (WGS) entry which is preliminary data.</text>
</comment>
<sequence>MKKWIASALLYLAIVIAGYFIYDSLFVDDQSVSVHNEEKHSATTTSKQTHNISEEAHGQHNAEKAENEINVGLAENDQKLIITMKDKSGNPVTDLEVNHEKLVHLIVVDEHLERYEHLHPKEIAPGTFEVSHQLSDGTYRAFVDIKSASLKYNVTPISFTIGNESKQEHEHASLQADKQLVQTVDGQKVTLTTTDLVINQPVTLSFNVHEATLEPYLGAMGHVVILDEKAEQYLHVHPLKEDETVFETEFSQPGIYKIWAEFQQNGKVTVYPFVIEVK</sequence>
<evidence type="ECO:0000313" key="2">
    <source>
        <dbReference type="EMBL" id="MDQ0228185.1"/>
    </source>
</evidence>
<proteinExistence type="predicted"/>
<reference evidence="2 3" key="1">
    <citation type="submission" date="2023-07" db="EMBL/GenBank/DDBJ databases">
        <title>Genomic Encyclopedia of Type Strains, Phase IV (KMG-IV): sequencing the most valuable type-strain genomes for metagenomic binning, comparative biology and taxonomic classification.</title>
        <authorList>
            <person name="Goeker M."/>
        </authorList>
    </citation>
    <scope>NUCLEOTIDE SEQUENCE [LARGE SCALE GENOMIC DNA]</scope>
    <source>
        <strain evidence="2 3">DSM 17723</strain>
    </source>
</reference>
<evidence type="ECO:0000256" key="1">
    <source>
        <dbReference type="SAM" id="MobiDB-lite"/>
    </source>
</evidence>
<gene>
    <name evidence="2" type="ORF">J2S02_004565</name>
</gene>